<organism evidence="1 2">
    <name type="scientific">Smallanthus sonchifolius</name>
    <dbReference type="NCBI Taxonomy" id="185202"/>
    <lineage>
        <taxon>Eukaryota</taxon>
        <taxon>Viridiplantae</taxon>
        <taxon>Streptophyta</taxon>
        <taxon>Embryophyta</taxon>
        <taxon>Tracheophyta</taxon>
        <taxon>Spermatophyta</taxon>
        <taxon>Magnoliopsida</taxon>
        <taxon>eudicotyledons</taxon>
        <taxon>Gunneridae</taxon>
        <taxon>Pentapetalae</taxon>
        <taxon>asterids</taxon>
        <taxon>campanulids</taxon>
        <taxon>Asterales</taxon>
        <taxon>Asteraceae</taxon>
        <taxon>Asteroideae</taxon>
        <taxon>Heliantheae alliance</taxon>
        <taxon>Millerieae</taxon>
        <taxon>Smallanthus</taxon>
    </lineage>
</organism>
<proteinExistence type="predicted"/>
<name>A0ACB8YRA1_9ASTR</name>
<dbReference type="EMBL" id="CM042044">
    <property type="protein sequence ID" value="KAI3688289.1"/>
    <property type="molecule type" value="Genomic_DNA"/>
</dbReference>
<sequence>MATTVSTPLLMLSLFFILNSIPIPSFSCPSHHKQALLHFKSTLTKAINSGSFELIQLKSWNSTSDCCFWEHVNCAGTKTVTELHLDGVIVPLPDIDPVPILSNILAPLFHTRSCQIPSQLFELKSIHVLDLSDNTIEGDLSAEVGKLVNLESLYLGGNFLLGKIPQEIGNLSKFREFSLQNNHFFGGIPSSIENLKKLEILDLAVNSFSMQIPNFIGKLSSMIALDLSKNQFTGPIPSSMQNLSKLELLHLHENMLNGEIPT</sequence>
<reference evidence="1 2" key="2">
    <citation type="journal article" date="2022" name="Mol. Ecol. Resour.">
        <title>The genomes of chicory, endive, great burdock and yacon provide insights into Asteraceae paleo-polyploidization history and plant inulin production.</title>
        <authorList>
            <person name="Fan W."/>
            <person name="Wang S."/>
            <person name="Wang H."/>
            <person name="Wang A."/>
            <person name="Jiang F."/>
            <person name="Liu H."/>
            <person name="Zhao H."/>
            <person name="Xu D."/>
            <person name="Zhang Y."/>
        </authorList>
    </citation>
    <scope>NUCLEOTIDE SEQUENCE [LARGE SCALE GENOMIC DNA]</scope>
    <source>
        <strain evidence="2">cv. Yunnan</strain>
        <tissue evidence="1">Leaves</tissue>
    </source>
</reference>
<evidence type="ECO:0000313" key="1">
    <source>
        <dbReference type="EMBL" id="KAI3688289.1"/>
    </source>
</evidence>
<dbReference type="Proteomes" id="UP001056120">
    <property type="component" value="Linkage Group LG27"/>
</dbReference>
<comment type="caution">
    <text evidence="1">The sequence shown here is derived from an EMBL/GenBank/DDBJ whole genome shotgun (WGS) entry which is preliminary data.</text>
</comment>
<reference evidence="2" key="1">
    <citation type="journal article" date="2022" name="Mol. Ecol. Resour.">
        <title>The genomes of chicory, endive, great burdock and yacon provide insights into Asteraceae palaeo-polyploidization history and plant inulin production.</title>
        <authorList>
            <person name="Fan W."/>
            <person name="Wang S."/>
            <person name="Wang H."/>
            <person name="Wang A."/>
            <person name="Jiang F."/>
            <person name="Liu H."/>
            <person name="Zhao H."/>
            <person name="Xu D."/>
            <person name="Zhang Y."/>
        </authorList>
    </citation>
    <scope>NUCLEOTIDE SEQUENCE [LARGE SCALE GENOMIC DNA]</scope>
    <source>
        <strain evidence="2">cv. Yunnan</strain>
    </source>
</reference>
<keyword evidence="2" id="KW-1185">Reference proteome</keyword>
<evidence type="ECO:0000313" key="2">
    <source>
        <dbReference type="Proteomes" id="UP001056120"/>
    </source>
</evidence>
<gene>
    <name evidence="1" type="ORF">L1987_82000</name>
</gene>
<protein>
    <submittedName>
        <fullName evidence="1">Uncharacterized protein</fullName>
    </submittedName>
</protein>
<accession>A0ACB8YRA1</accession>